<dbReference type="KEGG" id="gti:FXF46_05835"/>
<evidence type="ECO:0000313" key="1">
    <source>
        <dbReference type="EMBL" id="QEH95852.1"/>
    </source>
</evidence>
<dbReference type="AlphaFoldDB" id="A0AAP9JH19"/>
<sequence>MKILFFLLATVAGVGNPLQQPILHYGLGLTVYGAAMTVLLCAVPLTGIGQSSEPLRSISHTFHSRHESVDPFVLTGSLAAREIGSAVLTVKVASCAAALSVILDHFGQRPHAPSAQP</sequence>
<evidence type="ECO:0000313" key="2">
    <source>
        <dbReference type="Proteomes" id="UP000323560"/>
    </source>
</evidence>
<dbReference type="EMBL" id="CP043043">
    <property type="protein sequence ID" value="QEH95852.1"/>
    <property type="molecule type" value="Genomic_DNA"/>
</dbReference>
<protein>
    <submittedName>
        <fullName evidence="1">Uncharacterized protein</fullName>
    </submittedName>
</protein>
<name>A0AAP9JH19_GLUTH</name>
<reference evidence="1 2" key="1">
    <citation type="submission" date="2019-08" db="EMBL/GenBank/DDBJ databases">
        <title>Gluconobacter frateurii HD924 genome.</title>
        <authorList>
            <person name="Liu Y."/>
            <person name="Zhang P."/>
        </authorList>
    </citation>
    <scope>NUCLEOTIDE SEQUENCE [LARGE SCALE GENOMIC DNA]</scope>
    <source>
        <strain evidence="1 2">HD924</strain>
    </source>
</reference>
<dbReference type="RefSeq" id="WP_148620055.1">
    <property type="nucleotide sequence ID" value="NZ_CP043043.1"/>
</dbReference>
<dbReference type="Proteomes" id="UP000323560">
    <property type="component" value="Chromosome"/>
</dbReference>
<gene>
    <name evidence="1" type="ORF">FXF46_05835</name>
</gene>
<accession>A0AAP9JH19</accession>
<organism evidence="1 2">
    <name type="scientific">Gluconobacter thailandicus</name>
    <dbReference type="NCBI Taxonomy" id="257438"/>
    <lineage>
        <taxon>Bacteria</taxon>
        <taxon>Pseudomonadati</taxon>
        <taxon>Pseudomonadota</taxon>
        <taxon>Alphaproteobacteria</taxon>
        <taxon>Acetobacterales</taxon>
        <taxon>Acetobacteraceae</taxon>
        <taxon>Gluconobacter</taxon>
    </lineage>
</organism>
<proteinExistence type="predicted"/>